<feature type="domain" description="Glycosyltransferase 2-like" evidence="2">
    <location>
        <begin position="44"/>
        <end position="228"/>
    </location>
</feature>
<dbReference type="Proteomes" id="UP001159292">
    <property type="component" value="Unassembled WGS sequence"/>
</dbReference>
<feature type="transmembrane region" description="Helical" evidence="1">
    <location>
        <begin position="301"/>
        <end position="323"/>
    </location>
</feature>
<proteinExistence type="predicted"/>
<evidence type="ECO:0000256" key="1">
    <source>
        <dbReference type="SAM" id="Phobius"/>
    </source>
</evidence>
<organism evidence="3 4">
    <name type="scientific">Ectopseudomonas oleovorans</name>
    <name type="common">Pseudomonas oleovorans</name>
    <dbReference type="NCBI Taxonomy" id="301"/>
    <lineage>
        <taxon>Bacteria</taxon>
        <taxon>Pseudomonadati</taxon>
        <taxon>Pseudomonadota</taxon>
        <taxon>Gammaproteobacteria</taxon>
        <taxon>Pseudomonadales</taxon>
        <taxon>Pseudomonadaceae</taxon>
        <taxon>Ectopseudomonas</taxon>
    </lineage>
</organism>
<dbReference type="EMBL" id="JAOEET010000037">
    <property type="protein sequence ID" value="MDH0568388.1"/>
    <property type="molecule type" value="Genomic_DNA"/>
</dbReference>
<reference evidence="3" key="1">
    <citation type="submission" date="2022-09" db="EMBL/GenBank/DDBJ databases">
        <title>Intensive care unit water sources are persistently colonized with multi-drug resistant bacteria and are the site of extensive horizontal gene transfer of antibiotic resistance genes.</title>
        <authorList>
            <person name="Diorio-Toth L."/>
        </authorList>
    </citation>
    <scope>NUCLEOTIDE SEQUENCE</scope>
    <source>
        <strain evidence="3">GD04000</strain>
    </source>
</reference>
<name>A0AB35L0G5_ECTOL</name>
<dbReference type="PANTHER" id="PTHR43179">
    <property type="entry name" value="RHAMNOSYLTRANSFERASE WBBL"/>
    <property type="match status" value="1"/>
</dbReference>
<evidence type="ECO:0000259" key="2">
    <source>
        <dbReference type="Pfam" id="PF00535"/>
    </source>
</evidence>
<keyword evidence="1" id="KW-0472">Membrane</keyword>
<dbReference type="Pfam" id="PF00535">
    <property type="entry name" value="Glycos_transf_2"/>
    <property type="match status" value="1"/>
</dbReference>
<keyword evidence="1" id="KW-1133">Transmembrane helix</keyword>
<dbReference type="Gene3D" id="3.90.550.10">
    <property type="entry name" value="Spore Coat Polysaccharide Biosynthesis Protein SpsA, Chain A"/>
    <property type="match status" value="1"/>
</dbReference>
<dbReference type="PANTHER" id="PTHR43179:SF7">
    <property type="entry name" value="RHAMNOSYLTRANSFERASE WBBL"/>
    <property type="match status" value="1"/>
</dbReference>
<protein>
    <submittedName>
        <fullName evidence="3">Glycosyltransferase family 2 protein</fullName>
    </submittedName>
</protein>
<accession>A0AB35L0G5</accession>
<dbReference type="SUPFAM" id="SSF53448">
    <property type="entry name" value="Nucleotide-diphospho-sugar transferases"/>
    <property type="match status" value="1"/>
</dbReference>
<dbReference type="CDD" id="cd04186">
    <property type="entry name" value="GT_2_like_c"/>
    <property type="match status" value="1"/>
</dbReference>
<evidence type="ECO:0000313" key="4">
    <source>
        <dbReference type="Proteomes" id="UP001159292"/>
    </source>
</evidence>
<dbReference type="AlphaFoldDB" id="A0AB35L0G5"/>
<comment type="caution">
    <text evidence="3">The sequence shown here is derived from an EMBL/GenBank/DDBJ whole genome shotgun (WGS) entry which is preliminary data.</text>
</comment>
<dbReference type="InterPro" id="IPR001173">
    <property type="entry name" value="Glyco_trans_2-like"/>
</dbReference>
<dbReference type="InterPro" id="IPR029044">
    <property type="entry name" value="Nucleotide-diphossugar_trans"/>
</dbReference>
<keyword evidence="1" id="KW-0812">Transmembrane</keyword>
<sequence length="335" mass="36914">MALLRAATYEAIETKAGADCMNADIKFGAGHVAPQAIAKTPALSAIIVNYNAGTLLRGCVDSLLACPLAVEVIVVDNASHDGSLDGLPDSPRIRVIRNTTNVGFAAACNIGMQASSAPFLLFLNPDCFFEPGAVATLLAGLQSDDRVGMVGGLLVNEDGTEQGGGRRAVPTPWRSFVRAFGLHRFANRWPKLFYDFHLHKQPLPEEPIEVEAISGACILVKREAVEDVGPWDEGFFLHCEDLDWCMRFRQKGWTILFVPDARIYHAQGACSRSRRVFVEWHKHKGMVRFYGKFFRHQYPGALMWLVTLGVWLRFGLAAAYLTVRRLLAGVGLKRG</sequence>
<gene>
    <name evidence="3" type="ORF">N7671_14350</name>
</gene>
<evidence type="ECO:0000313" key="3">
    <source>
        <dbReference type="EMBL" id="MDH0568388.1"/>
    </source>
</evidence>
<dbReference type="RefSeq" id="WP_280087346.1">
    <property type="nucleotide sequence ID" value="NZ_JAOEET010000037.1"/>
</dbReference>